<organism evidence="1 2">
    <name type="scientific">Streptomyces autolyticus</name>
    <dbReference type="NCBI Taxonomy" id="75293"/>
    <lineage>
        <taxon>Bacteria</taxon>
        <taxon>Bacillati</taxon>
        <taxon>Actinomycetota</taxon>
        <taxon>Actinomycetes</taxon>
        <taxon>Kitasatosporales</taxon>
        <taxon>Streptomycetaceae</taxon>
        <taxon>Streptomyces</taxon>
    </lineage>
</organism>
<name>A0ABN4WCC6_9ACTN</name>
<proteinExistence type="predicted"/>
<dbReference type="Proteomes" id="UP000187851">
    <property type="component" value="Chromosome"/>
</dbReference>
<dbReference type="EMBL" id="CP019458">
    <property type="protein sequence ID" value="AQA14184.1"/>
    <property type="molecule type" value="Genomic_DNA"/>
</dbReference>
<sequence length="76" mass="8571">MNLFVWIIRGGGEECKTELGELDPLVILCSLDTLFSQVAENMPVRAAEECDPLMCHLCFWGHLDKLQCFPTVEGQE</sequence>
<protein>
    <submittedName>
        <fullName evidence="1">Uncharacterized protein</fullName>
    </submittedName>
</protein>
<evidence type="ECO:0000313" key="1">
    <source>
        <dbReference type="EMBL" id="AQA14184.1"/>
    </source>
</evidence>
<accession>A0ABN4WCC6</accession>
<reference evidence="1 2" key="1">
    <citation type="journal article" date="2017" name="J. Biotechnol.">
        <title>The complete genome sequence of Streptomyces autolyticus CGMCC 0516, the producer of geldanamycin, autolytimycin, reblastatin and elaiophylin.</title>
        <authorList>
            <person name="Yin M."/>
            <person name="Jiang M."/>
            <person name="Ren Z."/>
            <person name="Dong Y."/>
            <person name="Lu T."/>
        </authorList>
    </citation>
    <scope>NUCLEOTIDE SEQUENCE [LARGE SCALE GENOMIC DNA]</scope>
    <source>
        <strain evidence="1 2">CGMCC0516</strain>
    </source>
</reference>
<keyword evidence="2" id="KW-1185">Reference proteome</keyword>
<gene>
    <name evidence="1" type="ORF">BV401_31005</name>
</gene>
<evidence type="ECO:0000313" key="2">
    <source>
        <dbReference type="Proteomes" id="UP000187851"/>
    </source>
</evidence>